<accession>A0A0L0FHK0</accession>
<reference evidence="2 3" key="1">
    <citation type="submission" date="2011-02" db="EMBL/GenBank/DDBJ databases">
        <title>The Genome Sequence of Sphaeroforma arctica JP610.</title>
        <authorList>
            <consortium name="The Broad Institute Genome Sequencing Platform"/>
            <person name="Russ C."/>
            <person name="Cuomo C."/>
            <person name="Young S.K."/>
            <person name="Zeng Q."/>
            <person name="Gargeya S."/>
            <person name="Alvarado L."/>
            <person name="Berlin A."/>
            <person name="Chapman S.B."/>
            <person name="Chen Z."/>
            <person name="Freedman E."/>
            <person name="Gellesch M."/>
            <person name="Goldberg J."/>
            <person name="Griggs A."/>
            <person name="Gujja S."/>
            <person name="Heilman E."/>
            <person name="Heiman D."/>
            <person name="Howarth C."/>
            <person name="Mehta T."/>
            <person name="Neiman D."/>
            <person name="Pearson M."/>
            <person name="Roberts A."/>
            <person name="Saif S."/>
            <person name="Shea T."/>
            <person name="Shenoy N."/>
            <person name="Sisk P."/>
            <person name="Stolte C."/>
            <person name="Sykes S."/>
            <person name="White J."/>
            <person name="Yandava C."/>
            <person name="Burger G."/>
            <person name="Gray M.W."/>
            <person name="Holland P.W.H."/>
            <person name="King N."/>
            <person name="Lang F.B.F."/>
            <person name="Roger A.J."/>
            <person name="Ruiz-Trillo I."/>
            <person name="Haas B."/>
            <person name="Nusbaum C."/>
            <person name="Birren B."/>
        </authorList>
    </citation>
    <scope>NUCLEOTIDE SEQUENCE [LARGE SCALE GENOMIC DNA]</scope>
    <source>
        <strain evidence="2 3">JP610</strain>
    </source>
</reference>
<protein>
    <submittedName>
        <fullName evidence="2">Uncharacterized protein</fullName>
    </submittedName>
</protein>
<proteinExistence type="predicted"/>
<keyword evidence="3" id="KW-1185">Reference proteome</keyword>
<dbReference type="AlphaFoldDB" id="A0A0L0FHK0"/>
<gene>
    <name evidence="2" type="ORF">SARC_11538</name>
</gene>
<evidence type="ECO:0000313" key="2">
    <source>
        <dbReference type="EMBL" id="KNC75946.1"/>
    </source>
</evidence>
<dbReference type="Proteomes" id="UP000054560">
    <property type="component" value="Unassembled WGS sequence"/>
</dbReference>
<evidence type="ECO:0000313" key="3">
    <source>
        <dbReference type="Proteomes" id="UP000054560"/>
    </source>
</evidence>
<evidence type="ECO:0000256" key="1">
    <source>
        <dbReference type="SAM" id="MobiDB-lite"/>
    </source>
</evidence>
<dbReference type="EMBL" id="KQ243337">
    <property type="protein sequence ID" value="KNC75946.1"/>
    <property type="molecule type" value="Genomic_DNA"/>
</dbReference>
<feature type="region of interest" description="Disordered" evidence="1">
    <location>
        <begin position="84"/>
        <end position="114"/>
    </location>
</feature>
<name>A0A0L0FHK0_9EUKA</name>
<feature type="compositionally biased region" description="Basic and acidic residues" evidence="1">
    <location>
        <begin position="84"/>
        <end position="94"/>
    </location>
</feature>
<dbReference type="GeneID" id="25912042"/>
<sequence length="146" mass="16063">MLELPILTSAEVSFFEVYSHNINYQTLAWTLPTNINTSTNKRYAVALMGDYLPDPLTTELAQHIGIDMKKHEVRAKSVTAIEKDEKSIRGKSAEGVKQTGGDNPTADYTKLNSKATTAKKQRVVKGRSAVLKKINTRGNEVSGVVL</sequence>
<organism evidence="2 3">
    <name type="scientific">Sphaeroforma arctica JP610</name>
    <dbReference type="NCBI Taxonomy" id="667725"/>
    <lineage>
        <taxon>Eukaryota</taxon>
        <taxon>Ichthyosporea</taxon>
        <taxon>Ichthyophonida</taxon>
        <taxon>Sphaeroforma</taxon>
    </lineage>
</organism>
<dbReference type="RefSeq" id="XP_014149848.1">
    <property type="nucleotide sequence ID" value="XM_014294373.1"/>
</dbReference>